<evidence type="ECO:0000313" key="13">
    <source>
        <dbReference type="Proteomes" id="UP000326364"/>
    </source>
</evidence>
<dbReference type="EMBL" id="VYQA01000001">
    <property type="protein sequence ID" value="KAA9033716.1"/>
    <property type="molecule type" value="Genomic_DNA"/>
</dbReference>
<dbReference type="InterPro" id="IPR013342">
    <property type="entry name" value="Mandelate_racemase_C"/>
</dbReference>
<evidence type="ECO:0000259" key="9">
    <source>
        <dbReference type="SMART" id="SM00922"/>
    </source>
</evidence>
<dbReference type="InterPro" id="IPR036849">
    <property type="entry name" value="Enolase-like_C_sf"/>
</dbReference>
<dbReference type="SFLD" id="SFLDS00001">
    <property type="entry name" value="Enolase"/>
    <property type="match status" value="1"/>
</dbReference>
<name>A0A5J5ICX6_9SPHN</name>
<dbReference type="Proteomes" id="UP000325933">
    <property type="component" value="Unassembled WGS sequence"/>
</dbReference>
<dbReference type="InterPro" id="IPR029017">
    <property type="entry name" value="Enolase-like_N"/>
</dbReference>
<feature type="domain" description="Mandelate racemase/muconate lactonizing enzyme C-terminal" evidence="9">
    <location>
        <begin position="132"/>
        <end position="225"/>
    </location>
</feature>
<evidence type="ECO:0000256" key="5">
    <source>
        <dbReference type="PIRSR" id="PIRSR634603-1"/>
    </source>
</evidence>
<dbReference type="Gene3D" id="3.30.390.10">
    <property type="entry name" value="Enolase-like, N-terminal domain"/>
    <property type="match status" value="1"/>
</dbReference>
<evidence type="ECO:0000256" key="3">
    <source>
        <dbReference type="ARBA" id="ARBA00022842"/>
    </source>
</evidence>
<feature type="binding site" evidence="6">
    <location>
        <position position="301"/>
    </location>
    <ligand>
        <name>substrate</name>
    </ligand>
</feature>
<dbReference type="InterPro" id="IPR013341">
    <property type="entry name" value="Mandelate_racemase_N_dom"/>
</dbReference>
<dbReference type="SUPFAM" id="SSF51604">
    <property type="entry name" value="Enolase C-terminal domain-like"/>
    <property type="match status" value="1"/>
</dbReference>
<dbReference type="PANTHER" id="PTHR48073">
    <property type="entry name" value="O-SUCCINYLBENZOATE SYNTHASE-RELATED"/>
    <property type="match status" value="1"/>
</dbReference>
<evidence type="ECO:0000256" key="1">
    <source>
        <dbReference type="ARBA" id="ARBA00008031"/>
    </source>
</evidence>
<feature type="active site" description="Proton acceptor; specific for (S)-substrate epimerization" evidence="5">
    <location>
        <position position="249"/>
    </location>
</feature>
<dbReference type="GO" id="GO:0009063">
    <property type="term" value="P:amino acid catabolic process"/>
    <property type="evidence" value="ECO:0007669"/>
    <property type="project" value="InterPro"/>
</dbReference>
<dbReference type="InterPro" id="IPR034603">
    <property type="entry name" value="Dipeptide_epimerase"/>
</dbReference>
<dbReference type="GO" id="GO:0006518">
    <property type="term" value="P:peptide metabolic process"/>
    <property type="evidence" value="ECO:0007669"/>
    <property type="project" value="UniProtKB-ARBA"/>
</dbReference>
<dbReference type="EMBL" id="VYQB01000001">
    <property type="protein sequence ID" value="KAA9021354.1"/>
    <property type="molecule type" value="Genomic_DNA"/>
</dbReference>
<dbReference type="CDD" id="cd03319">
    <property type="entry name" value="L-Ala-DL-Glu_epimerase"/>
    <property type="match status" value="1"/>
</dbReference>
<evidence type="ECO:0000313" key="12">
    <source>
        <dbReference type="Proteomes" id="UP000325933"/>
    </source>
</evidence>
<dbReference type="PANTHER" id="PTHR48073:SF2">
    <property type="entry name" value="O-SUCCINYLBENZOATE SYNTHASE"/>
    <property type="match status" value="1"/>
</dbReference>
<dbReference type="InterPro" id="IPR029065">
    <property type="entry name" value="Enolase_C-like"/>
</dbReference>
<dbReference type="SMART" id="SM00922">
    <property type="entry name" value="MR_MLE"/>
    <property type="match status" value="1"/>
</dbReference>
<dbReference type="Gene3D" id="3.20.20.120">
    <property type="entry name" value="Enolase-like C-terminal domain"/>
    <property type="match status" value="1"/>
</dbReference>
<dbReference type="SFLD" id="SFLDF00010">
    <property type="entry name" value="dipeptide_epimerase"/>
    <property type="match status" value="1"/>
</dbReference>
<dbReference type="Pfam" id="PF13378">
    <property type="entry name" value="MR_MLE_C"/>
    <property type="match status" value="1"/>
</dbReference>
<protein>
    <recommendedName>
        <fullName evidence="8">Dipeptide epimerase</fullName>
        <ecNumber evidence="8">5.1.1.-</ecNumber>
    </recommendedName>
</protein>
<organism evidence="11 12">
    <name type="scientific">Sphingobium limneticum</name>
    <dbReference type="NCBI Taxonomy" id="1007511"/>
    <lineage>
        <taxon>Bacteria</taxon>
        <taxon>Pseudomonadati</taxon>
        <taxon>Pseudomonadota</taxon>
        <taxon>Alphaproteobacteria</taxon>
        <taxon>Sphingomonadales</taxon>
        <taxon>Sphingomonadaceae</taxon>
        <taxon>Sphingobium</taxon>
    </lineage>
</organism>
<keyword evidence="4 8" id="KW-0413">Isomerase</keyword>
<feature type="binding site" evidence="6">
    <location>
        <position position="299"/>
    </location>
    <ligand>
        <name>substrate</name>
    </ligand>
</feature>
<evidence type="ECO:0000256" key="6">
    <source>
        <dbReference type="PIRSR" id="PIRSR634603-2"/>
    </source>
</evidence>
<gene>
    <name evidence="11" type="ORF">F4U95_01265</name>
    <name evidence="10" type="ORF">F4U96_01265</name>
</gene>
<feature type="binding site" evidence="6">
    <location>
        <position position="126"/>
    </location>
    <ligand>
        <name>substrate</name>
    </ligand>
</feature>
<dbReference type="RefSeq" id="WP_120253184.1">
    <property type="nucleotide sequence ID" value="NZ_JBNNIY010000003.1"/>
</dbReference>
<keyword evidence="3 7" id="KW-0460">Magnesium</keyword>
<dbReference type="AlphaFoldDB" id="A0A5J5ICX6"/>
<feature type="binding site" evidence="7">
    <location>
        <position position="227"/>
    </location>
    <ligand>
        <name>Mg(2+)</name>
        <dbReference type="ChEBI" id="CHEBI:18420"/>
    </ligand>
</feature>
<dbReference type="GO" id="GO:0000287">
    <property type="term" value="F:magnesium ion binding"/>
    <property type="evidence" value="ECO:0007669"/>
    <property type="project" value="UniProtKB-ARBA"/>
</dbReference>
<sequence>MPRLTLDVTVETLRLAETFRISGRAIDSADVIVVTLDDGTHRGRGEAAGVYYMGDDIPHMLAMLDLTRPAIEAHPTRTELRAILPAGGARNAVDAALWDIEAQRSGKPVWQLASLEEPSPLRTTFTIGADDPKRMAAKATAHAQARSIKIKLTGDLDLDVARVTAIRAARPDMWLGVDANQGFAINELDSLLAAMVDAKVSLIEQPLPRGQEAALEGLDSPIPLAADESALTLDDVAGLVGRFDVFNIKLDKCGGLTEGLMIADAARQAGLGVMVGCMVGSSLAMAPAFLLGQVCDLVDLDAPLFLARDHVPAVAYNGGLLHCDRAVWGG</sequence>
<dbReference type="GO" id="GO:0016855">
    <property type="term" value="F:racemase and epimerase activity, acting on amino acids and derivatives"/>
    <property type="evidence" value="ECO:0007669"/>
    <property type="project" value="UniProtKB-UniRule"/>
</dbReference>
<evidence type="ECO:0000313" key="10">
    <source>
        <dbReference type="EMBL" id="KAA9021354.1"/>
    </source>
</evidence>
<feature type="binding site" evidence="6">
    <location>
        <position position="279"/>
    </location>
    <ligand>
        <name>substrate</name>
    </ligand>
</feature>
<evidence type="ECO:0000313" key="11">
    <source>
        <dbReference type="EMBL" id="KAA9033716.1"/>
    </source>
</evidence>
<comment type="caution">
    <text evidence="11">The sequence shown here is derived from an EMBL/GenBank/DDBJ whole genome shotgun (WGS) entry which is preliminary data.</text>
</comment>
<proteinExistence type="inferred from homology"/>
<feature type="binding site" evidence="7">
    <location>
        <position position="178"/>
    </location>
    <ligand>
        <name>Mg(2+)</name>
        <dbReference type="ChEBI" id="CHEBI:18420"/>
    </ligand>
</feature>
<evidence type="ECO:0000256" key="7">
    <source>
        <dbReference type="PIRSR" id="PIRSR634603-3"/>
    </source>
</evidence>
<feature type="binding site" evidence="6">
    <location>
        <position position="24"/>
    </location>
    <ligand>
        <name>substrate</name>
    </ligand>
</feature>
<evidence type="ECO:0000256" key="4">
    <source>
        <dbReference type="ARBA" id="ARBA00023235"/>
    </source>
</evidence>
<evidence type="ECO:0000256" key="8">
    <source>
        <dbReference type="RuleBase" id="RU366006"/>
    </source>
</evidence>
<evidence type="ECO:0000256" key="2">
    <source>
        <dbReference type="ARBA" id="ARBA00022723"/>
    </source>
</evidence>
<keyword evidence="13" id="KW-1185">Reference proteome</keyword>
<feature type="binding site" evidence="6">
    <location>
        <position position="277"/>
    </location>
    <ligand>
        <name>substrate</name>
    </ligand>
</feature>
<dbReference type="Proteomes" id="UP000326364">
    <property type="component" value="Unassembled WGS sequence"/>
</dbReference>
<dbReference type="PROSITE" id="PS00909">
    <property type="entry name" value="MR_MLE_2"/>
    <property type="match status" value="1"/>
</dbReference>
<dbReference type="SUPFAM" id="SSF54826">
    <property type="entry name" value="Enolase N-terminal domain-like"/>
    <property type="match status" value="1"/>
</dbReference>
<keyword evidence="2 7" id="KW-0479">Metal-binding</keyword>
<feature type="binding site" evidence="6">
    <location>
        <position position="149"/>
    </location>
    <ligand>
        <name>substrate</name>
    </ligand>
</feature>
<feature type="active site" description="Proton acceptor; specific for (R)-substrate epimerization" evidence="5">
    <location>
        <position position="151"/>
    </location>
</feature>
<comment type="similarity">
    <text evidence="1 8">Belongs to the mandelate racemase/muconate lactonizing enzyme family.</text>
</comment>
<feature type="binding site" evidence="7">
    <location>
        <position position="204"/>
    </location>
    <ligand>
        <name>Mg(2+)</name>
        <dbReference type="ChEBI" id="CHEBI:18420"/>
    </ligand>
</feature>
<dbReference type="InterPro" id="IPR018110">
    <property type="entry name" value="Mandel_Rmase/mucon_lact_enz_CS"/>
</dbReference>
<accession>A0A5J5ICX6</accession>
<dbReference type="EC" id="5.1.1.-" evidence="8"/>
<reference evidence="12 13" key="1">
    <citation type="submission" date="2019-09" db="EMBL/GenBank/DDBJ databases">
        <authorList>
            <person name="Feng G."/>
        </authorList>
    </citation>
    <scope>NUCLEOTIDE SEQUENCE [LARGE SCALE GENOMIC DNA]</scope>
    <source>
        <strain evidence="11 12">KACC 19283</strain>
        <strain evidence="10 13">KACC 19284</strain>
    </source>
</reference>
<dbReference type="SFLD" id="SFLDG00180">
    <property type="entry name" value="muconate_cycloisomerase"/>
    <property type="match status" value="1"/>
</dbReference>
<comment type="cofactor">
    <cofactor evidence="7 8">
        <name>Mg(2+)</name>
        <dbReference type="ChEBI" id="CHEBI:18420"/>
    </cofactor>
    <text evidence="7 8">Binds 1 Mg(2+) ion per subunit.</text>
</comment>
<dbReference type="Pfam" id="PF02746">
    <property type="entry name" value="MR_MLE_N"/>
    <property type="match status" value="1"/>
</dbReference>